<dbReference type="EMBL" id="CP025066">
    <property type="protein sequence ID" value="AUX08566.1"/>
    <property type="molecule type" value="Genomic_DNA"/>
</dbReference>
<evidence type="ECO:0000313" key="9">
    <source>
        <dbReference type="Proteomes" id="UP000263012"/>
    </source>
</evidence>
<dbReference type="Gene3D" id="3.40.50.720">
    <property type="entry name" value="NAD(P)-binding Rossmann-like Domain"/>
    <property type="match status" value="1"/>
</dbReference>
<protein>
    <submittedName>
        <fullName evidence="8">Alcohol dehydrogenase zinc-binding domain protein</fullName>
    </submittedName>
</protein>
<name>A0A343THJ4_9EURY</name>
<dbReference type="GO" id="GO:0016491">
    <property type="term" value="F:oxidoreductase activity"/>
    <property type="evidence" value="ECO:0007669"/>
    <property type="project" value="UniProtKB-KW"/>
</dbReference>
<feature type="domain" description="Alcohol dehydrogenase-like C-terminal" evidence="7">
    <location>
        <begin position="151"/>
        <end position="266"/>
    </location>
</feature>
<evidence type="ECO:0000256" key="1">
    <source>
        <dbReference type="ARBA" id="ARBA00001947"/>
    </source>
</evidence>
<evidence type="ECO:0000256" key="5">
    <source>
        <dbReference type="ARBA" id="ARBA00023002"/>
    </source>
</evidence>
<organism evidence="8 9">
    <name type="scientific">Halalkaliarchaeum desulfuricum</name>
    <dbReference type="NCBI Taxonomy" id="2055893"/>
    <lineage>
        <taxon>Archaea</taxon>
        <taxon>Methanobacteriati</taxon>
        <taxon>Methanobacteriota</taxon>
        <taxon>Stenosarchaea group</taxon>
        <taxon>Halobacteria</taxon>
        <taxon>Halobacteriales</taxon>
        <taxon>Haloferacaceae</taxon>
        <taxon>Halalkaliarchaeum</taxon>
    </lineage>
</organism>
<evidence type="ECO:0000313" key="8">
    <source>
        <dbReference type="EMBL" id="AUX08566.1"/>
    </source>
</evidence>
<feature type="region of interest" description="Disordered" evidence="6">
    <location>
        <begin position="1"/>
        <end position="21"/>
    </location>
</feature>
<evidence type="ECO:0000256" key="4">
    <source>
        <dbReference type="ARBA" id="ARBA00022833"/>
    </source>
</evidence>
<evidence type="ECO:0000256" key="3">
    <source>
        <dbReference type="ARBA" id="ARBA00022723"/>
    </source>
</evidence>
<dbReference type="PANTHER" id="PTHR43350:SF19">
    <property type="entry name" value="D-GULOSIDE 3-DEHYDROGENASE"/>
    <property type="match status" value="1"/>
</dbReference>
<keyword evidence="5" id="KW-0560">Oxidoreductase</keyword>
<dbReference type="SUPFAM" id="SSF51735">
    <property type="entry name" value="NAD(P)-binding Rossmann-fold domains"/>
    <property type="match status" value="1"/>
</dbReference>
<evidence type="ECO:0000256" key="6">
    <source>
        <dbReference type="SAM" id="MobiDB-lite"/>
    </source>
</evidence>
<dbReference type="CDD" id="cd08255">
    <property type="entry name" value="2-desacetyl-2-hydroxyethyl_bacteriochlorophyllide_like"/>
    <property type="match status" value="1"/>
</dbReference>
<dbReference type="PANTHER" id="PTHR43350">
    <property type="entry name" value="NAD-DEPENDENT ALCOHOL DEHYDROGENASE"/>
    <property type="match status" value="1"/>
</dbReference>
<dbReference type="InterPro" id="IPR013149">
    <property type="entry name" value="ADH-like_C"/>
</dbReference>
<feature type="compositionally biased region" description="Basic and acidic residues" evidence="6">
    <location>
        <begin position="7"/>
        <end position="21"/>
    </location>
</feature>
<proteinExistence type="inferred from homology"/>
<dbReference type="KEGG" id="hdf:AArcSl_0928"/>
<dbReference type="SUPFAM" id="SSF50129">
    <property type="entry name" value="GroES-like"/>
    <property type="match status" value="1"/>
</dbReference>
<evidence type="ECO:0000256" key="2">
    <source>
        <dbReference type="ARBA" id="ARBA00008072"/>
    </source>
</evidence>
<comment type="similarity">
    <text evidence="2">Belongs to the zinc-containing alcohol dehydrogenase family.</text>
</comment>
<keyword evidence="4" id="KW-0862">Zinc</keyword>
<reference evidence="9" key="1">
    <citation type="submission" date="2017-11" db="EMBL/GenBank/DDBJ databases">
        <title>Phenotypic and genomic properties of facultatively anaerobic sulfur-reducing natronoarchaea from hypersaline soda lakes.</title>
        <authorList>
            <person name="Sorokin D.Y."/>
            <person name="Kublanov I.V."/>
            <person name="Roman P."/>
            <person name="Sinninghe Damste J.S."/>
            <person name="Golyshin P.N."/>
            <person name="Rojo D."/>
            <person name="Ciordia S."/>
            <person name="Mena M.D.C."/>
            <person name="Ferrer M."/>
            <person name="Messina E."/>
            <person name="Smedile F."/>
            <person name="La Spada G."/>
            <person name="La Cono V."/>
            <person name="Yakimov M.M."/>
        </authorList>
    </citation>
    <scope>NUCLEOTIDE SEQUENCE [LARGE SCALE GENOMIC DNA]</scope>
    <source>
        <strain evidence="9">AArc-Sl</strain>
    </source>
</reference>
<dbReference type="GO" id="GO:0046872">
    <property type="term" value="F:metal ion binding"/>
    <property type="evidence" value="ECO:0007669"/>
    <property type="project" value="UniProtKB-KW"/>
</dbReference>
<keyword evidence="3" id="KW-0479">Metal-binding</keyword>
<keyword evidence="9" id="KW-1185">Reference proteome</keyword>
<evidence type="ECO:0000259" key="7">
    <source>
        <dbReference type="Pfam" id="PF00107"/>
    </source>
</evidence>
<accession>A0A343THJ4</accession>
<dbReference type="Proteomes" id="UP000263012">
    <property type="component" value="Chromosome"/>
</dbReference>
<dbReference type="InterPro" id="IPR011032">
    <property type="entry name" value="GroES-like_sf"/>
</dbReference>
<dbReference type="InterPro" id="IPR036291">
    <property type="entry name" value="NAD(P)-bd_dom_sf"/>
</dbReference>
<dbReference type="Pfam" id="PF00107">
    <property type="entry name" value="ADH_zinc_N"/>
    <property type="match status" value="1"/>
</dbReference>
<dbReference type="Gene3D" id="3.90.180.10">
    <property type="entry name" value="Medium-chain alcohol dehydrogenases, catalytic domain"/>
    <property type="match status" value="2"/>
</dbReference>
<dbReference type="AlphaFoldDB" id="A0A343THJ4"/>
<sequence>MAPGEVELERTDRPSPDPDQLRVETTASAISSGTELLIYRGEAPERLAVDESLPALSGRFTYPLCYGYAAVGVVDEVGVDVADEWIGERVFAFNPHESHFLASPGEVFPVPDGIDTPSATLLPLVETAVNFVHDGTPRLGERVAAFGQGTVGLLTTELLSKFPLEQLIAIDPVETRRELARRLGADRAIAPAALEAQYDPESEHAGTDLAFELSGNPEALDDAIRTAGYDGRIVVGSWYGTKEATLDLGAEFHRNRITVESSQVSTVDPDLRGRWDADRRLSAAWELLADLDTESLITHREPLSNAEAAYKRLEEKADGVVTTLFEY</sequence>
<comment type="cofactor">
    <cofactor evidence="1">
        <name>Zn(2+)</name>
        <dbReference type="ChEBI" id="CHEBI:29105"/>
    </cofactor>
</comment>
<gene>
    <name evidence="8" type="ORF">AArcSl_0928</name>
</gene>